<dbReference type="Proteomes" id="UP001340816">
    <property type="component" value="Chromosome"/>
</dbReference>
<dbReference type="PANTHER" id="PTHR12697">
    <property type="entry name" value="PBS LYASE HEAT-LIKE PROTEIN"/>
    <property type="match status" value="1"/>
</dbReference>
<sequence length="516" mass="55104">MGSEHQIAFFLRELAVRNTQRRVAAAKGLGKVGRREHAWVLAELAGDPVPQVREAAAIGLGRLGVPEAGEKALPLLMGDMDPWVRRRAALAAIHLELRGDGIVRAFTKLLDDPEYHVRINALVGLTALGVPGDVASLVSLLGDPDGAVWGRARSLIYDLRDDPTVKAEVIRTAQHGDGAARVEALTLLPSRCTERLIDSLLAGLRDPSPDVRIAVARRLSGVETPRIRDALAAALDAEPSPAVAERLLGILEQRGDQRLIGPARRWLRDAVAGPAAARALGEVDNGTAVEHLRGVIADTAVPAPTRAAAAKAIGECGRWDAVWLLLPLLDDPDTDVQAGAVDGLGAAVYNGLRLWERWPVTRALVDRLTAEPSTAWRTGYALIGLPDALPDLRRLADGTEVHDEVRAAVLPLLVPEDLDGPGHNKYGAEEDVRRLVRGLDDPQEPVRYSAALALQQWLKVGFALPTDGDGPQDRDAPPGRDALHDRLVALASDPSPRLRQAVAAVLQALADPGGPN</sequence>
<dbReference type="SUPFAM" id="SSF48371">
    <property type="entry name" value="ARM repeat"/>
    <property type="match status" value="1"/>
</dbReference>
<dbReference type="InterPro" id="IPR016024">
    <property type="entry name" value="ARM-type_fold"/>
</dbReference>
<protein>
    <submittedName>
        <fullName evidence="1">HEAT repeat domain-containing protein</fullName>
    </submittedName>
</protein>
<dbReference type="EMBL" id="CP109135">
    <property type="protein sequence ID" value="WSD12533.1"/>
    <property type="molecule type" value="Genomic_DNA"/>
</dbReference>
<dbReference type="SMART" id="SM00567">
    <property type="entry name" value="EZ_HEAT"/>
    <property type="match status" value="8"/>
</dbReference>
<keyword evidence="2" id="KW-1185">Reference proteome</keyword>
<reference evidence="1 2" key="1">
    <citation type="submission" date="2022-10" db="EMBL/GenBank/DDBJ databases">
        <title>The complete genomes of actinobacterial strains from the NBC collection.</title>
        <authorList>
            <person name="Joergensen T.S."/>
            <person name="Alvarez Arevalo M."/>
            <person name="Sterndorff E.B."/>
            <person name="Faurdal D."/>
            <person name="Vuksanovic O."/>
            <person name="Mourched A.-S."/>
            <person name="Charusanti P."/>
            <person name="Shaw S."/>
            <person name="Blin K."/>
            <person name="Weber T."/>
        </authorList>
    </citation>
    <scope>NUCLEOTIDE SEQUENCE [LARGE SCALE GENOMIC DNA]</scope>
    <source>
        <strain evidence="1 2">NBC 01752</strain>
    </source>
</reference>
<dbReference type="InterPro" id="IPR004155">
    <property type="entry name" value="PBS_lyase_HEAT"/>
</dbReference>
<dbReference type="Pfam" id="PF13646">
    <property type="entry name" value="HEAT_2"/>
    <property type="match status" value="2"/>
</dbReference>
<dbReference type="InterPro" id="IPR011989">
    <property type="entry name" value="ARM-like"/>
</dbReference>
<dbReference type="PANTHER" id="PTHR12697:SF15">
    <property type="entry name" value="TIR DOMAIN-CONTAINING PROTEIN"/>
    <property type="match status" value="1"/>
</dbReference>
<accession>A0ABZ1H5V8</accession>
<evidence type="ECO:0000313" key="2">
    <source>
        <dbReference type="Proteomes" id="UP001340816"/>
    </source>
</evidence>
<dbReference type="RefSeq" id="WP_326757904.1">
    <property type="nucleotide sequence ID" value="NZ_CP109135.1"/>
</dbReference>
<dbReference type="Gene3D" id="1.25.10.10">
    <property type="entry name" value="Leucine-rich Repeat Variant"/>
    <property type="match status" value="4"/>
</dbReference>
<organism evidence="1 2">
    <name type="scientific">Streptomyces phaeochromogenes</name>
    <dbReference type="NCBI Taxonomy" id="1923"/>
    <lineage>
        <taxon>Bacteria</taxon>
        <taxon>Bacillati</taxon>
        <taxon>Actinomycetota</taxon>
        <taxon>Actinomycetes</taxon>
        <taxon>Kitasatosporales</taxon>
        <taxon>Streptomycetaceae</taxon>
        <taxon>Streptomyces</taxon>
        <taxon>Streptomyces phaeochromogenes group</taxon>
    </lineage>
</organism>
<evidence type="ECO:0000313" key="1">
    <source>
        <dbReference type="EMBL" id="WSD12533.1"/>
    </source>
</evidence>
<name>A0ABZ1H5V8_STRPH</name>
<proteinExistence type="predicted"/>
<gene>
    <name evidence="1" type="ORF">OHB35_04475</name>
</gene>